<evidence type="ECO:0000313" key="2">
    <source>
        <dbReference type="Proteomes" id="UP000182840"/>
    </source>
</evidence>
<evidence type="ECO:0000313" key="1">
    <source>
        <dbReference type="EMBL" id="APH71680.1"/>
    </source>
</evidence>
<keyword evidence="2" id="KW-1185">Reference proteome</keyword>
<sequence>MYDAVPALPKGGIDRVEQGVEAPGHDVVEIRARDDCRRLQAATSNVRGQEYHAEVQRSSLSAPTSALFSKDPGHRPQIEISVVNTVACGFLHERLPYACRHPKPFTIRVVQLSLKIARTMPLLAVHLRAGLGPYPDGPVMGKA</sequence>
<reference evidence="2" key="1">
    <citation type="submission" date="2016-11" db="EMBL/GenBank/DDBJ databases">
        <title>Mesorhizobium oceanicum sp. nov., isolated from deep seawater in South China Sea.</title>
        <authorList>
            <person name="Fu G.-Y."/>
        </authorList>
    </citation>
    <scope>NUCLEOTIDE SEQUENCE [LARGE SCALE GENOMIC DNA]</scope>
    <source>
        <strain evidence="2">B7</strain>
    </source>
</reference>
<organism evidence="1 2">
    <name type="scientific">Aquibium oceanicum</name>
    <dbReference type="NCBI Taxonomy" id="1670800"/>
    <lineage>
        <taxon>Bacteria</taxon>
        <taxon>Pseudomonadati</taxon>
        <taxon>Pseudomonadota</taxon>
        <taxon>Alphaproteobacteria</taxon>
        <taxon>Hyphomicrobiales</taxon>
        <taxon>Phyllobacteriaceae</taxon>
        <taxon>Aquibium</taxon>
    </lineage>
</organism>
<dbReference type="AlphaFoldDB" id="A0A1L3SQP5"/>
<dbReference type="Proteomes" id="UP000182840">
    <property type="component" value="Chromosome"/>
</dbReference>
<protein>
    <submittedName>
        <fullName evidence="1">Uncharacterized protein</fullName>
    </submittedName>
</protein>
<accession>A0A1L3SQP5</accession>
<dbReference type="EMBL" id="CP018171">
    <property type="protein sequence ID" value="APH71680.1"/>
    <property type="molecule type" value="Genomic_DNA"/>
</dbReference>
<gene>
    <name evidence="1" type="ORF">BSQ44_10105</name>
</gene>
<dbReference type="KEGG" id="meso:BSQ44_10105"/>
<name>A0A1L3SQP5_9HYPH</name>
<proteinExistence type="predicted"/>